<dbReference type="InterPro" id="IPR036909">
    <property type="entry name" value="Cyt_c-like_dom_sf"/>
</dbReference>
<dbReference type="InterPro" id="IPR011444">
    <property type="entry name" value="DUF1549"/>
</dbReference>
<dbReference type="InterPro" id="IPR022655">
    <property type="entry name" value="DUF1553"/>
</dbReference>
<accession>A0A430K5K9</accession>
<gene>
    <name evidence="4" type="ORF">EHW67_04020</name>
</gene>
<evidence type="ECO:0000313" key="4">
    <source>
        <dbReference type="EMBL" id="RTE54342.1"/>
    </source>
</evidence>
<reference evidence="4 5" key="1">
    <citation type="submission" date="2018-11" db="EMBL/GenBank/DDBJ databases">
        <title>Arenibacter aquaticus sp.nov., a marine bacterium isolated from surface seawater in the South China Sea.</title>
        <authorList>
            <person name="Guo J."/>
            <person name="Sun J."/>
        </authorList>
    </citation>
    <scope>NUCLEOTIDE SEQUENCE [LARGE SCALE GENOMIC DNA]</scope>
    <source>
        <strain evidence="4 5">GUO666</strain>
    </source>
</reference>
<dbReference type="Pfam" id="PF07635">
    <property type="entry name" value="PSCyt1"/>
    <property type="match status" value="1"/>
</dbReference>
<protein>
    <submittedName>
        <fullName evidence="4">DUF1553 domain-containing protein</fullName>
    </submittedName>
</protein>
<dbReference type="RefSeq" id="WP_126161074.1">
    <property type="nucleotide sequence ID" value="NZ_RQPJ01000002.1"/>
</dbReference>
<sequence>MKIKAIVLLILTGLIALLFAFKSGLFKAVDDEYVSQKLPDVVDYNFHIKPILSDNCYTCHGPDANKRKAGLRLDDEQAAFSELPENPGKFAIVAGKPNRSLLYQQVVSDDPKQIMPPPDSQLKLNSYEKKLLKKWIEQGAKFEKHWAFIPPKKADLPQNEATNWGENEIDAFILEKLEENGLSPSSKADDHTLIRRMSLDLTGLPPNAAQVRLFLSNSSEDILEQAIDEFLASPAYGERMTQVWLDVARYADSHGYQDDSYRSMWPWRDWVIHAFNNNLPYDEFLTLQLAGDLMPNAGMEQILATGFNRNHPITQEGGVIQEEYHSYYVSDRTNTLGKGILGLTLECAKCHDHKYDQLSQRDYFEIYSFFNNVNEKGLRMDAVQAARQKYFADAPYIEISDEETAGVLSFINKPEGEEVKVMVMNDSMPRKTYIFNRGAYDSPGEEVAPGTPDIILPFSENLPKNRLGLAKWVTDEDNPLTSRVFVNRIWGMLFGKGLVETAEDFGVQGSLPTHPQLLDWLARDFVEHNWDIKYLLKKIMLSATYQQSSVATEEVKKADPENRWLSRAPRFRMSGEIIRDYILATSGLLNKEIGGPSVKPYQPPGLWEETNAGGNRGVLTTYVADEGDKLYRRSLYTLWKRTLPPPSMSIFDAPNRDICEVRRQKTNTPLQALALQNDVQMLEAARVLAQNVIAEIQPPNQWVTTVFQRILIRNPKDEELKVLENYYSDALDKFLKEEGNAEKLIAQGEYKNMETDPVKTAALMLTAQVIYNLDETITKE</sequence>
<keyword evidence="5" id="KW-1185">Reference proteome</keyword>
<dbReference type="GO" id="GO:0009055">
    <property type="term" value="F:electron transfer activity"/>
    <property type="evidence" value="ECO:0007669"/>
    <property type="project" value="InterPro"/>
</dbReference>
<evidence type="ECO:0000259" key="1">
    <source>
        <dbReference type="Pfam" id="PF07583"/>
    </source>
</evidence>
<dbReference type="Pfam" id="PF07583">
    <property type="entry name" value="PSCyt2"/>
    <property type="match status" value="1"/>
</dbReference>
<feature type="domain" description="DUF1553" evidence="2">
    <location>
        <begin position="465"/>
        <end position="726"/>
    </location>
</feature>
<dbReference type="AlphaFoldDB" id="A0A430K5K9"/>
<dbReference type="SUPFAM" id="SSF46626">
    <property type="entry name" value="Cytochrome c"/>
    <property type="match status" value="1"/>
</dbReference>
<dbReference type="EMBL" id="RQPJ01000002">
    <property type="protein sequence ID" value="RTE54342.1"/>
    <property type="molecule type" value="Genomic_DNA"/>
</dbReference>
<feature type="domain" description="DUF1549" evidence="1">
    <location>
        <begin position="168"/>
        <end position="374"/>
    </location>
</feature>
<dbReference type="OrthoDB" id="1450284at2"/>
<dbReference type="Pfam" id="PF07587">
    <property type="entry name" value="PSD1"/>
    <property type="match status" value="1"/>
</dbReference>
<dbReference type="PANTHER" id="PTHR35889:SF3">
    <property type="entry name" value="F-BOX DOMAIN-CONTAINING PROTEIN"/>
    <property type="match status" value="1"/>
</dbReference>
<organism evidence="4 5">
    <name type="scientific">Arenibacter aquaticus</name>
    <dbReference type="NCBI Taxonomy" id="2489054"/>
    <lineage>
        <taxon>Bacteria</taxon>
        <taxon>Pseudomonadati</taxon>
        <taxon>Bacteroidota</taxon>
        <taxon>Flavobacteriia</taxon>
        <taxon>Flavobacteriales</taxon>
        <taxon>Flavobacteriaceae</taxon>
        <taxon>Arenibacter</taxon>
    </lineage>
</organism>
<feature type="domain" description="Cytochrome C Planctomycete-type" evidence="3">
    <location>
        <begin position="56"/>
        <end position="119"/>
    </location>
</feature>
<dbReference type="PANTHER" id="PTHR35889">
    <property type="entry name" value="CYCLOINULO-OLIGOSACCHARIDE FRUCTANOTRANSFERASE-RELATED"/>
    <property type="match status" value="1"/>
</dbReference>
<name>A0A430K5K9_9FLAO</name>
<comment type="caution">
    <text evidence="4">The sequence shown here is derived from an EMBL/GenBank/DDBJ whole genome shotgun (WGS) entry which is preliminary data.</text>
</comment>
<dbReference type="InterPro" id="IPR011429">
    <property type="entry name" value="Cyt_c_Planctomycete-type"/>
</dbReference>
<dbReference type="GO" id="GO:0020037">
    <property type="term" value="F:heme binding"/>
    <property type="evidence" value="ECO:0007669"/>
    <property type="project" value="InterPro"/>
</dbReference>
<proteinExistence type="predicted"/>
<dbReference type="Proteomes" id="UP000267585">
    <property type="component" value="Unassembled WGS sequence"/>
</dbReference>
<evidence type="ECO:0000259" key="3">
    <source>
        <dbReference type="Pfam" id="PF07635"/>
    </source>
</evidence>
<evidence type="ECO:0000259" key="2">
    <source>
        <dbReference type="Pfam" id="PF07587"/>
    </source>
</evidence>
<evidence type="ECO:0000313" key="5">
    <source>
        <dbReference type="Proteomes" id="UP000267585"/>
    </source>
</evidence>